<comment type="caution">
    <text evidence="2">The sequence shown here is derived from an EMBL/GenBank/DDBJ whole genome shotgun (WGS) entry which is preliminary data.</text>
</comment>
<protein>
    <submittedName>
        <fullName evidence="2">Uncharacterized protein</fullName>
    </submittedName>
</protein>
<dbReference type="AlphaFoldDB" id="A0A8H6HR75"/>
<keyword evidence="3" id="KW-1185">Reference proteome</keyword>
<feature type="region of interest" description="Disordered" evidence="1">
    <location>
        <begin position="119"/>
        <end position="155"/>
    </location>
</feature>
<accession>A0A8H6HR75</accession>
<sequence length="226" mass="25496">MASTDTIPVPVSKLLKCPTCPRFCRIGGPLASHIRACNGKHTTAQYSSIQWVGQEKQEADTSPCKPHRPWEDPDPSEPVSKTVVKLPPMNLEFDCQTNTHIGTGVSMAKGRSNKLKVTSHPYVRKDRSSLSEDREQFLRRQAAGSSTRSSRSEPWHPFATSADLDFCKLVTRISLSRSEVFEFLKLFHRCQGSQDRITLLDYEQVRKACDRMSEMGIAFNHQCMPL</sequence>
<evidence type="ECO:0000313" key="2">
    <source>
        <dbReference type="EMBL" id="KAF6751229.1"/>
    </source>
</evidence>
<dbReference type="EMBL" id="JACGCI010000052">
    <property type="protein sequence ID" value="KAF6751229.1"/>
    <property type="molecule type" value="Genomic_DNA"/>
</dbReference>
<evidence type="ECO:0000313" key="3">
    <source>
        <dbReference type="Proteomes" id="UP000521943"/>
    </source>
</evidence>
<feature type="region of interest" description="Disordered" evidence="1">
    <location>
        <begin position="53"/>
        <end position="79"/>
    </location>
</feature>
<gene>
    <name evidence="2" type="ORF">DFP72DRAFT_501205</name>
</gene>
<reference evidence="2 3" key="1">
    <citation type="submission" date="2020-07" db="EMBL/GenBank/DDBJ databases">
        <title>Comparative genomics of pyrophilous fungi reveals a link between fire events and developmental genes.</title>
        <authorList>
            <consortium name="DOE Joint Genome Institute"/>
            <person name="Steindorff A.S."/>
            <person name="Carver A."/>
            <person name="Calhoun S."/>
            <person name="Stillman K."/>
            <person name="Liu H."/>
            <person name="Lipzen A."/>
            <person name="Pangilinan J."/>
            <person name="Labutti K."/>
            <person name="Bruns T.D."/>
            <person name="Grigoriev I.V."/>
        </authorList>
    </citation>
    <scope>NUCLEOTIDE SEQUENCE [LARGE SCALE GENOMIC DNA]</scope>
    <source>
        <strain evidence="2 3">CBS 144469</strain>
    </source>
</reference>
<proteinExistence type="predicted"/>
<dbReference type="Proteomes" id="UP000521943">
    <property type="component" value="Unassembled WGS sequence"/>
</dbReference>
<organism evidence="2 3">
    <name type="scientific">Ephemerocybe angulata</name>
    <dbReference type="NCBI Taxonomy" id="980116"/>
    <lineage>
        <taxon>Eukaryota</taxon>
        <taxon>Fungi</taxon>
        <taxon>Dikarya</taxon>
        <taxon>Basidiomycota</taxon>
        <taxon>Agaricomycotina</taxon>
        <taxon>Agaricomycetes</taxon>
        <taxon>Agaricomycetidae</taxon>
        <taxon>Agaricales</taxon>
        <taxon>Agaricineae</taxon>
        <taxon>Psathyrellaceae</taxon>
        <taxon>Ephemerocybe</taxon>
    </lineage>
</organism>
<name>A0A8H6HR75_9AGAR</name>
<feature type="compositionally biased region" description="Basic and acidic residues" evidence="1">
    <location>
        <begin position="123"/>
        <end position="138"/>
    </location>
</feature>
<evidence type="ECO:0000256" key="1">
    <source>
        <dbReference type="SAM" id="MobiDB-lite"/>
    </source>
</evidence>